<organism evidence="1 2">
    <name type="scientific">Acidiphilium acidophilum</name>
    <name type="common">Thiobacillus acidophilus</name>
    <dbReference type="NCBI Taxonomy" id="76588"/>
    <lineage>
        <taxon>Bacteria</taxon>
        <taxon>Pseudomonadati</taxon>
        <taxon>Pseudomonadota</taxon>
        <taxon>Alphaproteobacteria</taxon>
        <taxon>Acetobacterales</taxon>
        <taxon>Acidocellaceae</taxon>
        <taxon>Acidiphilium</taxon>
    </lineage>
</organism>
<evidence type="ECO:0000313" key="1">
    <source>
        <dbReference type="EMBL" id="MDX5931602.1"/>
    </source>
</evidence>
<dbReference type="RefSeq" id="WP_319614504.1">
    <property type="nucleotide sequence ID" value="NZ_JAWXYB010000018.1"/>
</dbReference>
<protein>
    <recommendedName>
        <fullName evidence="3">Lipoprotein</fullName>
    </recommendedName>
</protein>
<sequence>MAPALLLSGCTPSGPPPTPTALCAAFGYTQGTPAYADCVQTQAERATDRTKQDAIMKRLFSGAP</sequence>
<reference evidence="1 2" key="1">
    <citation type="submission" date="2023-11" db="EMBL/GenBank/DDBJ databases">
        <title>MicrobeMod: A computational toolkit for identifying prokaryotic methylation and restriction-modification with nanopore sequencing.</title>
        <authorList>
            <person name="Crits-Christoph A."/>
            <person name="Kang S.C."/>
            <person name="Lee H."/>
            <person name="Ostrov N."/>
        </authorList>
    </citation>
    <scope>NUCLEOTIDE SEQUENCE [LARGE SCALE GENOMIC DNA]</scope>
    <source>
        <strain evidence="1 2">DSMZ 700</strain>
    </source>
</reference>
<gene>
    <name evidence="1" type="ORF">SIL87_12580</name>
</gene>
<evidence type="ECO:0008006" key="3">
    <source>
        <dbReference type="Google" id="ProtNLM"/>
    </source>
</evidence>
<dbReference type="AlphaFoldDB" id="A0AAW9DU85"/>
<name>A0AAW9DU85_ACIAO</name>
<proteinExistence type="predicted"/>
<comment type="caution">
    <text evidence="1">The sequence shown here is derived from an EMBL/GenBank/DDBJ whole genome shotgun (WGS) entry which is preliminary data.</text>
</comment>
<evidence type="ECO:0000313" key="2">
    <source>
        <dbReference type="Proteomes" id="UP001279553"/>
    </source>
</evidence>
<accession>A0AAW9DU85</accession>
<dbReference type="EMBL" id="JAWXYB010000018">
    <property type="protein sequence ID" value="MDX5931602.1"/>
    <property type="molecule type" value="Genomic_DNA"/>
</dbReference>
<dbReference type="Proteomes" id="UP001279553">
    <property type="component" value="Unassembled WGS sequence"/>
</dbReference>
<keyword evidence="2" id="KW-1185">Reference proteome</keyword>